<keyword evidence="7" id="KW-0227">DNA damage</keyword>
<evidence type="ECO:0000256" key="14">
    <source>
        <dbReference type="ARBA" id="ARBA00030396"/>
    </source>
</evidence>
<dbReference type="InterPro" id="IPR055220">
    <property type="entry name" value="SPRTN_ZBD"/>
</dbReference>
<organism evidence="18 19">
    <name type="scientific">Caenorhabditis bovis</name>
    <dbReference type="NCBI Taxonomy" id="2654633"/>
    <lineage>
        <taxon>Eukaryota</taxon>
        <taxon>Metazoa</taxon>
        <taxon>Ecdysozoa</taxon>
        <taxon>Nematoda</taxon>
        <taxon>Chromadorea</taxon>
        <taxon>Rhabditida</taxon>
        <taxon>Rhabditina</taxon>
        <taxon>Rhabditomorpha</taxon>
        <taxon>Rhabditoidea</taxon>
        <taxon>Rhabditidae</taxon>
        <taxon>Peloderinae</taxon>
        <taxon>Caenorhabditis</taxon>
    </lineage>
</organism>
<dbReference type="PANTHER" id="PTHR21220">
    <property type="entry name" value="DNA-DEPENDENT METALLOPROTEASE SPRTN"/>
    <property type="match status" value="1"/>
</dbReference>
<comment type="caution">
    <text evidence="18">The sequence shown here is derived from an EMBL/GenBank/DDBJ whole genome shotgun (WGS) entry which is preliminary data.</text>
</comment>
<dbReference type="AlphaFoldDB" id="A0A8S1EFN2"/>
<feature type="domain" description="SprT-like" evidence="16">
    <location>
        <begin position="20"/>
        <end position="192"/>
    </location>
</feature>
<evidence type="ECO:0000256" key="9">
    <source>
        <dbReference type="ARBA" id="ARBA00022801"/>
    </source>
</evidence>
<keyword evidence="8" id="KW-0863">Zinc-finger</keyword>
<keyword evidence="11" id="KW-0482">Metalloprotease</keyword>
<evidence type="ECO:0000256" key="12">
    <source>
        <dbReference type="ARBA" id="ARBA00023204"/>
    </source>
</evidence>
<dbReference type="SMART" id="SM00731">
    <property type="entry name" value="SprT"/>
    <property type="match status" value="1"/>
</dbReference>
<evidence type="ECO:0000256" key="1">
    <source>
        <dbReference type="ARBA" id="ARBA00004123"/>
    </source>
</evidence>
<accession>A0A8S1EFN2</accession>
<feature type="region of interest" description="Disordered" evidence="15">
    <location>
        <begin position="196"/>
        <end position="216"/>
    </location>
</feature>
<evidence type="ECO:0000256" key="3">
    <source>
        <dbReference type="ARBA" id="ARBA00010724"/>
    </source>
</evidence>
<keyword evidence="5" id="KW-0645">Protease</keyword>
<dbReference type="InterPro" id="IPR044245">
    <property type="entry name" value="Spartan"/>
</dbReference>
<dbReference type="PANTHER" id="PTHR21220:SF0">
    <property type="entry name" value="DNA-DEPENDENT METALLOPROTEASE SPRTN"/>
    <property type="match status" value="1"/>
</dbReference>
<feature type="domain" description="UBZ4-type" evidence="17">
    <location>
        <begin position="344"/>
        <end position="367"/>
    </location>
</feature>
<evidence type="ECO:0000256" key="10">
    <source>
        <dbReference type="ARBA" id="ARBA00022833"/>
    </source>
</evidence>
<dbReference type="GO" id="GO:0008270">
    <property type="term" value="F:zinc ion binding"/>
    <property type="evidence" value="ECO:0007669"/>
    <property type="project" value="UniProtKB-KW"/>
</dbReference>
<evidence type="ECO:0000256" key="7">
    <source>
        <dbReference type="ARBA" id="ARBA00022763"/>
    </source>
</evidence>
<evidence type="ECO:0000256" key="15">
    <source>
        <dbReference type="SAM" id="MobiDB-lite"/>
    </source>
</evidence>
<dbReference type="GO" id="GO:0004222">
    <property type="term" value="F:metalloendopeptidase activity"/>
    <property type="evidence" value="ECO:0007669"/>
    <property type="project" value="InterPro"/>
</dbReference>
<evidence type="ECO:0000256" key="11">
    <source>
        <dbReference type="ARBA" id="ARBA00023049"/>
    </source>
</evidence>
<evidence type="ECO:0000256" key="4">
    <source>
        <dbReference type="ARBA" id="ARBA00022454"/>
    </source>
</evidence>
<dbReference type="SMART" id="SM00734">
    <property type="entry name" value="ZnF_Rad18"/>
    <property type="match status" value="1"/>
</dbReference>
<dbReference type="Gene3D" id="3.30.160.60">
    <property type="entry name" value="Classic Zinc Finger"/>
    <property type="match status" value="1"/>
</dbReference>
<evidence type="ECO:0000256" key="6">
    <source>
        <dbReference type="ARBA" id="ARBA00022723"/>
    </source>
</evidence>
<evidence type="ECO:0000256" key="13">
    <source>
        <dbReference type="ARBA" id="ARBA00023242"/>
    </source>
</evidence>
<feature type="region of interest" description="Disordered" evidence="15">
    <location>
        <begin position="295"/>
        <end position="314"/>
    </location>
</feature>
<feature type="region of interest" description="Disordered" evidence="15">
    <location>
        <begin position="260"/>
        <end position="282"/>
    </location>
</feature>
<protein>
    <recommendedName>
        <fullName evidence="14">Protein with SprT-like domain at the N terminus</fullName>
    </recommendedName>
</protein>
<evidence type="ECO:0000259" key="16">
    <source>
        <dbReference type="SMART" id="SM00731"/>
    </source>
</evidence>
<evidence type="ECO:0000256" key="8">
    <source>
        <dbReference type="ARBA" id="ARBA00022771"/>
    </source>
</evidence>
<comment type="similarity">
    <text evidence="3">Belongs to the Spartan family.</text>
</comment>
<dbReference type="GO" id="GO:0005634">
    <property type="term" value="C:nucleus"/>
    <property type="evidence" value="ECO:0007669"/>
    <property type="project" value="UniProtKB-SubCell"/>
</dbReference>
<keyword evidence="13" id="KW-0539">Nucleus</keyword>
<keyword evidence="4" id="KW-0158">Chromosome</keyword>
<gene>
    <name evidence="18" type="ORF">CBOVIS_LOCUS7</name>
</gene>
<evidence type="ECO:0000256" key="2">
    <source>
        <dbReference type="ARBA" id="ARBA00004286"/>
    </source>
</evidence>
<evidence type="ECO:0000313" key="19">
    <source>
        <dbReference type="Proteomes" id="UP000494206"/>
    </source>
</evidence>
<evidence type="ECO:0000259" key="17">
    <source>
        <dbReference type="SMART" id="SM00734"/>
    </source>
</evidence>
<dbReference type="InterPro" id="IPR006640">
    <property type="entry name" value="SprT-like_domain"/>
</dbReference>
<dbReference type="GO" id="GO:0003697">
    <property type="term" value="F:single-stranded DNA binding"/>
    <property type="evidence" value="ECO:0007669"/>
    <property type="project" value="InterPro"/>
</dbReference>
<keyword evidence="19" id="KW-1185">Reference proteome</keyword>
<keyword evidence="6" id="KW-0479">Metal-binding</keyword>
<dbReference type="Pfam" id="PF10263">
    <property type="entry name" value="SprT-like"/>
    <property type="match status" value="1"/>
</dbReference>
<name>A0A8S1EFN2_9PELO</name>
<dbReference type="Proteomes" id="UP000494206">
    <property type="component" value="Unassembled WGS sequence"/>
</dbReference>
<keyword evidence="10" id="KW-0862">Zinc</keyword>
<evidence type="ECO:0000256" key="5">
    <source>
        <dbReference type="ARBA" id="ARBA00022670"/>
    </source>
</evidence>
<keyword evidence="9" id="KW-0378">Hydrolase</keyword>
<dbReference type="Pfam" id="PF22934">
    <property type="entry name" value="SPRTN_ZBD"/>
    <property type="match status" value="1"/>
</dbReference>
<feature type="compositionally biased region" description="Basic and acidic residues" evidence="15">
    <location>
        <begin position="272"/>
        <end position="281"/>
    </location>
</feature>
<dbReference type="OrthoDB" id="5236983at2759"/>
<reference evidence="18 19" key="1">
    <citation type="submission" date="2020-04" db="EMBL/GenBank/DDBJ databases">
        <authorList>
            <person name="Laetsch R D."/>
            <person name="Stevens L."/>
            <person name="Kumar S."/>
            <person name="Blaxter L. M."/>
        </authorList>
    </citation>
    <scope>NUCLEOTIDE SEQUENCE [LARGE SCALE GENOMIC DNA]</scope>
</reference>
<proteinExistence type="inferred from homology"/>
<dbReference type="GO" id="GO:0005694">
    <property type="term" value="C:chromosome"/>
    <property type="evidence" value="ECO:0007669"/>
    <property type="project" value="UniProtKB-SubCell"/>
</dbReference>
<keyword evidence="12" id="KW-0234">DNA repair</keyword>
<evidence type="ECO:0000313" key="18">
    <source>
        <dbReference type="EMBL" id="CAB3396455.1"/>
    </source>
</evidence>
<dbReference type="InterPro" id="IPR006642">
    <property type="entry name" value="Rad18_UBZ4"/>
</dbReference>
<sequence>MNIPSMSVIDPSLELIDPTPDIHDLFMEFNTRFFGGALACCEVKWSPRMYSCAGICSYEVRGGRGGLCSIRLSKPLLTLRPRKDLVETLLHEMIHAFLFVKERNRDRDGHGPHFQSHMHRINKEAGTNITIYHSFHQEVAMYKTHWWRCNGMCKNKRPFYGYVKRSSNREPGPNDLWWAQHQASCGGKFIKIKEPESYGQKKKRSKEPVKNFSPPVQKNTLDNYYVAAGKPTRNSKTTLTKVLNKKKDLVIFGGTGKKLGGDRTAQSVVSDRLPKSNDLPRKHNPTKIEVIVLDDSDEERSSSSQTKMIKKSDAKKSDSPEIYVDCDDLEVSFVVPGLPGSAQMIICPSCNTEVAEELINAHLDNCLA</sequence>
<dbReference type="GO" id="GO:0006281">
    <property type="term" value="P:DNA repair"/>
    <property type="evidence" value="ECO:0007669"/>
    <property type="project" value="UniProtKB-KW"/>
</dbReference>
<dbReference type="EMBL" id="CADEPM010000001">
    <property type="protein sequence ID" value="CAB3396455.1"/>
    <property type="molecule type" value="Genomic_DNA"/>
</dbReference>
<comment type="subcellular location">
    <subcellularLocation>
        <location evidence="2">Chromosome</location>
    </subcellularLocation>
    <subcellularLocation>
        <location evidence="1">Nucleus</location>
    </subcellularLocation>
</comment>
<dbReference type="GO" id="GO:0031593">
    <property type="term" value="F:polyubiquitin modification-dependent protein binding"/>
    <property type="evidence" value="ECO:0007669"/>
    <property type="project" value="TreeGrafter"/>
</dbReference>
<dbReference type="GO" id="GO:0006508">
    <property type="term" value="P:proteolysis"/>
    <property type="evidence" value="ECO:0007669"/>
    <property type="project" value="UniProtKB-KW"/>
</dbReference>